<proteinExistence type="predicted"/>
<protein>
    <recommendedName>
        <fullName evidence="2">undecaprenyl-diphosphate phosphatase</fullName>
        <ecNumber evidence="2">3.6.1.27</ecNumber>
    </recommendedName>
    <alternativeName>
        <fullName evidence="8">Undecaprenyl pyrophosphate phosphatase</fullName>
    </alternativeName>
</protein>
<dbReference type="SMART" id="SM00014">
    <property type="entry name" value="acidPPc"/>
    <property type="match status" value="1"/>
</dbReference>
<dbReference type="RefSeq" id="WP_379887102.1">
    <property type="nucleotide sequence ID" value="NZ_JBHSDI010000013.1"/>
</dbReference>
<accession>A0ABV8QHM6</accession>
<feature type="transmembrane region" description="Helical" evidence="10">
    <location>
        <begin position="119"/>
        <end position="149"/>
    </location>
</feature>
<keyword evidence="3" id="KW-1003">Cell membrane</keyword>
<dbReference type="Pfam" id="PF01569">
    <property type="entry name" value="PAP2"/>
    <property type="match status" value="1"/>
</dbReference>
<evidence type="ECO:0000256" key="5">
    <source>
        <dbReference type="ARBA" id="ARBA00022801"/>
    </source>
</evidence>
<evidence type="ECO:0000256" key="2">
    <source>
        <dbReference type="ARBA" id="ARBA00012374"/>
    </source>
</evidence>
<dbReference type="CDD" id="cd01610">
    <property type="entry name" value="PAP2_like"/>
    <property type="match status" value="1"/>
</dbReference>
<dbReference type="EC" id="3.6.1.27" evidence="2"/>
<keyword evidence="7 10" id="KW-0472">Membrane</keyword>
<evidence type="ECO:0000313" key="12">
    <source>
        <dbReference type="EMBL" id="MFC4259509.1"/>
    </source>
</evidence>
<dbReference type="EMBL" id="JBHSDI010000013">
    <property type="protein sequence ID" value="MFC4259509.1"/>
    <property type="molecule type" value="Genomic_DNA"/>
</dbReference>
<dbReference type="PANTHER" id="PTHR14969:SF62">
    <property type="entry name" value="DECAPRENYLPHOSPHORYL-5-PHOSPHORIBOSE PHOSPHATASE RV3807C-RELATED"/>
    <property type="match status" value="1"/>
</dbReference>
<comment type="catalytic activity">
    <reaction evidence="9">
        <text>di-trans,octa-cis-undecaprenyl diphosphate + H2O = di-trans,octa-cis-undecaprenyl phosphate + phosphate + H(+)</text>
        <dbReference type="Rhea" id="RHEA:28094"/>
        <dbReference type="ChEBI" id="CHEBI:15377"/>
        <dbReference type="ChEBI" id="CHEBI:15378"/>
        <dbReference type="ChEBI" id="CHEBI:43474"/>
        <dbReference type="ChEBI" id="CHEBI:58405"/>
        <dbReference type="ChEBI" id="CHEBI:60392"/>
        <dbReference type="EC" id="3.6.1.27"/>
    </reaction>
</comment>
<feature type="transmembrane region" description="Helical" evidence="10">
    <location>
        <begin position="66"/>
        <end position="85"/>
    </location>
</feature>
<name>A0ABV8QHM6_9GAMM</name>
<evidence type="ECO:0000256" key="9">
    <source>
        <dbReference type="ARBA" id="ARBA00047594"/>
    </source>
</evidence>
<evidence type="ECO:0000256" key="1">
    <source>
        <dbReference type="ARBA" id="ARBA00004651"/>
    </source>
</evidence>
<evidence type="ECO:0000256" key="3">
    <source>
        <dbReference type="ARBA" id="ARBA00022475"/>
    </source>
</evidence>
<sequence>MPSPRVSRFFSQVDQVEFALCRSINRSLRYRPVLSLFKVVSRLGDGWLWYVLILSLPLVYPHEGLAVALLMTGTGLACTVTYKLLKRWLVRERPFISFPVIHCGTPPLDRYSFPSGHTLHAVCFTTVLALTLPPLAILVLPFTLAVAASRVVLGLHYPSDVLAGAFIGGVVGLMATAWGAETLMLMTATQTGVAG</sequence>
<feature type="domain" description="Phosphatidic acid phosphatase type 2/haloperoxidase" evidence="11">
    <location>
        <begin position="67"/>
        <end position="176"/>
    </location>
</feature>
<keyword evidence="13" id="KW-1185">Reference proteome</keyword>
<evidence type="ECO:0000259" key="11">
    <source>
        <dbReference type="SMART" id="SM00014"/>
    </source>
</evidence>
<keyword evidence="5" id="KW-0378">Hydrolase</keyword>
<keyword evidence="4 10" id="KW-0812">Transmembrane</keyword>
<evidence type="ECO:0000256" key="7">
    <source>
        <dbReference type="ARBA" id="ARBA00023136"/>
    </source>
</evidence>
<keyword evidence="6 10" id="KW-1133">Transmembrane helix</keyword>
<dbReference type="Gene3D" id="1.20.144.10">
    <property type="entry name" value="Phosphatidic acid phosphatase type 2/haloperoxidase"/>
    <property type="match status" value="1"/>
</dbReference>
<feature type="transmembrane region" description="Helical" evidence="10">
    <location>
        <begin position="39"/>
        <end position="60"/>
    </location>
</feature>
<evidence type="ECO:0000256" key="6">
    <source>
        <dbReference type="ARBA" id="ARBA00022989"/>
    </source>
</evidence>
<dbReference type="SUPFAM" id="SSF48317">
    <property type="entry name" value="Acid phosphatase/Vanadium-dependent haloperoxidase"/>
    <property type="match status" value="1"/>
</dbReference>
<comment type="caution">
    <text evidence="12">The sequence shown here is derived from an EMBL/GenBank/DDBJ whole genome shotgun (WGS) entry which is preliminary data.</text>
</comment>
<gene>
    <name evidence="12" type="ORF">ACFOZ5_10765</name>
</gene>
<dbReference type="PANTHER" id="PTHR14969">
    <property type="entry name" value="SPHINGOSINE-1-PHOSPHATE PHOSPHOHYDROLASE"/>
    <property type="match status" value="1"/>
</dbReference>
<comment type="subcellular location">
    <subcellularLocation>
        <location evidence="1">Cell membrane</location>
        <topology evidence="1">Multi-pass membrane protein</topology>
    </subcellularLocation>
</comment>
<evidence type="ECO:0000256" key="8">
    <source>
        <dbReference type="ARBA" id="ARBA00032707"/>
    </source>
</evidence>
<feature type="transmembrane region" description="Helical" evidence="10">
    <location>
        <begin position="161"/>
        <end position="180"/>
    </location>
</feature>
<dbReference type="InterPro" id="IPR000326">
    <property type="entry name" value="PAP2/HPO"/>
</dbReference>
<dbReference type="Proteomes" id="UP001595798">
    <property type="component" value="Unassembled WGS sequence"/>
</dbReference>
<reference evidence="13" key="1">
    <citation type="journal article" date="2019" name="Int. J. Syst. Evol. Microbiol.">
        <title>The Global Catalogue of Microorganisms (GCM) 10K type strain sequencing project: providing services to taxonomists for standard genome sequencing and annotation.</title>
        <authorList>
            <consortium name="The Broad Institute Genomics Platform"/>
            <consortium name="The Broad Institute Genome Sequencing Center for Infectious Disease"/>
            <person name="Wu L."/>
            <person name="Ma J."/>
        </authorList>
    </citation>
    <scope>NUCLEOTIDE SEQUENCE [LARGE SCALE GENOMIC DNA]</scope>
    <source>
        <strain evidence="13">CECT 7297</strain>
    </source>
</reference>
<organism evidence="12 13">
    <name type="scientific">Marinobacter lacisalsi</name>
    <dbReference type="NCBI Taxonomy" id="475979"/>
    <lineage>
        <taxon>Bacteria</taxon>
        <taxon>Pseudomonadati</taxon>
        <taxon>Pseudomonadota</taxon>
        <taxon>Gammaproteobacteria</taxon>
        <taxon>Pseudomonadales</taxon>
        <taxon>Marinobacteraceae</taxon>
        <taxon>Marinobacter</taxon>
    </lineage>
</organism>
<evidence type="ECO:0000313" key="13">
    <source>
        <dbReference type="Proteomes" id="UP001595798"/>
    </source>
</evidence>
<dbReference type="InterPro" id="IPR036938">
    <property type="entry name" value="PAP2/HPO_sf"/>
</dbReference>
<evidence type="ECO:0000256" key="10">
    <source>
        <dbReference type="SAM" id="Phobius"/>
    </source>
</evidence>
<evidence type="ECO:0000256" key="4">
    <source>
        <dbReference type="ARBA" id="ARBA00022692"/>
    </source>
</evidence>